<name>A0A5A7QPJ0_STRAF</name>
<evidence type="ECO:0000313" key="2">
    <source>
        <dbReference type="EMBL" id="GER45831.1"/>
    </source>
</evidence>
<comment type="caution">
    <text evidence="2">The sequence shown here is derived from an EMBL/GenBank/DDBJ whole genome shotgun (WGS) entry which is preliminary data.</text>
</comment>
<dbReference type="PANTHER" id="PTHR45978:SF7">
    <property type="entry name" value="SPX DOMAIN-CONTAINING PROTEIN 4"/>
    <property type="match status" value="1"/>
</dbReference>
<dbReference type="PANTHER" id="PTHR45978">
    <property type="entry name" value="SPX DOMAIN-CONTAINING PROTEIN 3"/>
    <property type="match status" value="1"/>
</dbReference>
<dbReference type="Proteomes" id="UP000325081">
    <property type="component" value="Unassembled WGS sequence"/>
</dbReference>
<organism evidence="2 3">
    <name type="scientific">Striga asiatica</name>
    <name type="common">Asiatic witchweed</name>
    <name type="synonym">Buchnera asiatica</name>
    <dbReference type="NCBI Taxonomy" id="4170"/>
    <lineage>
        <taxon>Eukaryota</taxon>
        <taxon>Viridiplantae</taxon>
        <taxon>Streptophyta</taxon>
        <taxon>Embryophyta</taxon>
        <taxon>Tracheophyta</taxon>
        <taxon>Spermatophyta</taxon>
        <taxon>Magnoliopsida</taxon>
        <taxon>eudicotyledons</taxon>
        <taxon>Gunneridae</taxon>
        <taxon>Pentapetalae</taxon>
        <taxon>asterids</taxon>
        <taxon>lamiids</taxon>
        <taxon>Lamiales</taxon>
        <taxon>Orobanchaceae</taxon>
        <taxon>Buchnereae</taxon>
        <taxon>Striga</taxon>
    </lineage>
</organism>
<dbReference type="EMBL" id="BKCP01007327">
    <property type="protein sequence ID" value="GER45831.1"/>
    <property type="molecule type" value="Genomic_DNA"/>
</dbReference>
<evidence type="ECO:0000313" key="3">
    <source>
        <dbReference type="Proteomes" id="UP000325081"/>
    </source>
</evidence>
<dbReference type="InterPro" id="IPR004331">
    <property type="entry name" value="SPX_dom"/>
</dbReference>
<accession>A0A5A7QPJ0</accession>
<gene>
    <name evidence="2" type="ORF">STAS_22828</name>
</gene>
<dbReference type="Pfam" id="PF03105">
    <property type="entry name" value="SPX"/>
    <property type="match status" value="2"/>
</dbReference>
<evidence type="ECO:0000259" key="1">
    <source>
        <dbReference type="PROSITE" id="PS51382"/>
    </source>
</evidence>
<sequence>MKFGKEFRIHLEKTLPEWRDKFLCYKLLKKLLKHYPAAAVAVDLPRDARRLPALQGWFVAILYEELEKFNDFYVEKEEEFIIRFQALKERIERVKETEFSEEMMKIRKDFVAIHGEMVLLKSYSSLNFAGLIKILKKYDKRTGDLLSFPFTRLAFHQPFFTTQPLTRLVRECEEKLEILFPIEPEVIESNPLVQDQIAAAIPPADLPNTPLESALSFGEEKTVGIYKSTLAAINAIQGLKKASSTYNPMSMSFLFGSQLDSECTGGVTAQNSPCNSFVRLHDEENENEDICSG</sequence>
<proteinExistence type="predicted"/>
<dbReference type="OrthoDB" id="6493944at2759"/>
<dbReference type="InterPro" id="IPR031142">
    <property type="entry name" value="SPX_prot"/>
</dbReference>
<keyword evidence="3" id="KW-1185">Reference proteome</keyword>
<feature type="domain" description="SPX" evidence="1">
    <location>
        <begin position="1"/>
        <end position="152"/>
    </location>
</feature>
<dbReference type="CDD" id="cd14481">
    <property type="entry name" value="SPX_AtSPX1_like"/>
    <property type="match status" value="1"/>
</dbReference>
<reference evidence="3" key="1">
    <citation type="journal article" date="2019" name="Curr. Biol.">
        <title>Genome Sequence of Striga asiatica Provides Insight into the Evolution of Plant Parasitism.</title>
        <authorList>
            <person name="Yoshida S."/>
            <person name="Kim S."/>
            <person name="Wafula E.K."/>
            <person name="Tanskanen J."/>
            <person name="Kim Y.M."/>
            <person name="Honaas L."/>
            <person name="Yang Z."/>
            <person name="Spallek T."/>
            <person name="Conn C.E."/>
            <person name="Ichihashi Y."/>
            <person name="Cheong K."/>
            <person name="Cui S."/>
            <person name="Der J.P."/>
            <person name="Gundlach H."/>
            <person name="Jiao Y."/>
            <person name="Hori C."/>
            <person name="Ishida J.K."/>
            <person name="Kasahara H."/>
            <person name="Kiba T."/>
            <person name="Kim M.S."/>
            <person name="Koo N."/>
            <person name="Laohavisit A."/>
            <person name="Lee Y.H."/>
            <person name="Lumba S."/>
            <person name="McCourt P."/>
            <person name="Mortimer J.C."/>
            <person name="Mutuku J.M."/>
            <person name="Nomura T."/>
            <person name="Sasaki-Sekimoto Y."/>
            <person name="Seto Y."/>
            <person name="Wang Y."/>
            <person name="Wakatake T."/>
            <person name="Sakakibara H."/>
            <person name="Demura T."/>
            <person name="Yamaguchi S."/>
            <person name="Yoneyama K."/>
            <person name="Manabe R.I."/>
            <person name="Nelson D.C."/>
            <person name="Schulman A.H."/>
            <person name="Timko M.P."/>
            <person name="dePamphilis C.W."/>
            <person name="Choi D."/>
            <person name="Shirasu K."/>
        </authorList>
    </citation>
    <scope>NUCLEOTIDE SEQUENCE [LARGE SCALE GENOMIC DNA]</scope>
    <source>
        <strain evidence="3">cv. UVA1</strain>
    </source>
</reference>
<dbReference type="AlphaFoldDB" id="A0A5A7QPJ0"/>
<dbReference type="GO" id="GO:0016036">
    <property type="term" value="P:cellular response to phosphate starvation"/>
    <property type="evidence" value="ECO:0007669"/>
    <property type="project" value="InterPro"/>
</dbReference>
<protein>
    <submittedName>
        <fullName evidence="2">SPX-domain protein</fullName>
    </submittedName>
</protein>
<dbReference type="PROSITE" id="PS51382">
    <property type="entry name" value="SPX"/>
    <property type="match status" value="1"/>
</dbReference>